<protein>
    <submittedName>
        <fullName evidence="3">DUF434 domain-containing protein</fullName>
    </submittedName>
</protein>
<dbReference type="EMBL" id="AP026867">
    <property type="protein sequence ID" value="BDS10087.1"/>
    <property type="molecule type" value="Genomic_DNA"/>
</dbReference>
<dbReference type="KEGG" id="aup:AsAng_0007930"/>
<evidence type="ECO:0000313" key="4">
    <source>
        <dbReference type="Proteomes" id="UP001060919"/>
    </source>
</evidence>
<dbReference type="Proteomes" id="UP001060919">
    <property type="component" value="Chromosome"/>
</dbReference>
<dbReference type="Pfam" id="PF04256">
    <property type="entry name" value="DUF434"/>
    <property type="match status" value="1"/>
</dbReference>
<keyword evidence="4" id="KW-1185">Reference proteome</keyword>
<gene>
    <name evidence="3" type="ORF">AsAng_0007930</name>
</gene>
<evidence type="ECO:0000313" key="3">
    <source>
        <dbReference type="EMBL" id="BDS10087.1"/>
    </source>
</evidence>
<sequence length="237" mass="26853">MKHRGKHSNDDKNFGLKWHTTFAEAAQDLSFLLGRKYGEKSALALVGNRYQLNKRQQRALSLISCPYDKINTRNSKRLSANHLENKTVVIDGYNLLITIEVALSGGYLFVGQDGCIRDIASVHGTYKKVEETIPALKLIDEALKELKVAHVKWYFDAPVSNSGRLKTLLYALAEERASNWEVELVYNPDTTLIQQNNICITADSWILDEVAAYFDLAGYLIAQKIPDARILNFFEEK</sequence>
<dbReference type="AlphaFoldDB" id="A0A915YBL5"/>
<reference evidence="3" key="1">
    <citation type="submission" date="2022-09" db="EMBL/GenBank/DDBJ databases">
        <title>Aureispira anguillicida sp. nov., isolated from Leptocephalus of Japanese eel Anguilla japonica.</title>
        <authorList>
            <person name="Yuasa K."/>
            <person name="Mekata T."/>
            <person name="Ikunari K."/>
        </authorList>
    </citation>
    <scope>NUCLEOTIDE SEQUENCE</scope>
    <source>
        <strain evidence="3">EL160426</strain>
    </source>
</reference>
<dbReference type="PANTHER" id="PTHR42252:SF1">
    <property type="entry name" value="DUF434 DOMAIN-CONTAINING PROTEIN"/>
    <property type="match status" value="1"/>
</dbReference>
<organism evidence="3 4">
    <name type="scientific">Aureispira anguillae</name>
    <dbReference type="NCBI Taxonomy" id="2864201"/>
    <lineage>
        <taxon>Bacteria</taxon>
        <taxon>Pseudomonadati</taxon>
        <taxon>Bacteroidota</taxon>
        <taxon>Saprospiria</taxon>
        <taxon>Saprospirales</taxon>
        <taxon>Saprospiraceae</taxon>
        <taxon>Aureispira</taxon>
    </lineage>
</organism>
<evidence type="ECO:0000259" key="2">
    <source>
        <dbReference type="Pfam" id="PF18481"/>
    </source>
</evidence>
<name>A0A915YBL5_9BACT</name>
<dbReference type="RefSeq" id="WP_264791424.1">
    <property type="nucleotide sequence ID" value="NZ_AP026867.1"/>
</dbReference>
<feature type="domain" description="DUF5616" evidence="2">
    <location>
        <begin position="81"/>
        <end position="218"/>
    </location>
</feature>
<dbReference type="InterPro" id="IPR041652">
    <property type="entry name" value="DUF5616"/>
</dbReference>
<proteinExistence type="predicted"/>
<accession>A0A915YBL5</accession>
<dbReference type="InterPro" id="IPR007368">
    <property type="entry name" value="DUF434"/>
</dbReference>
<feature type="domain" description="DUF434" evidence="1">
    <location>
        <begin position="22"/>
        <end position="76"/>
    </location>
</feature>
<evidence type="ECO:0000259" key="1">
    <source>
        <dbReference type="Pfam" id="PF04256"/>
    </source>
</evidence>
<dbReference type="Pfam" id="PF18481">
    <property type="entry name" value="DUF5616"/>
    <property type="match status" value="1"/>
</dbReference>
<dbReference type="PANTHER" id="PTHR42252">
    <property type="entry name" value="DUF5616 DOMAIN-CONTAINING PROTEIN"/>
    <property type="match status" value="1"/>
</dbReference>